<feature type="transmembrane region" description="Helical" evidence="1">
    <location>
        <begin position="71"/>
        <end position="93"/>
    </location>
</feature>
<gene>
    <name evidence="2" type="ORF">B9G99_03395</name>
</gene>
<feature type="transmembrane region" description="Helical" evidence="1">
    <location>
        <begin position="6"/>
        <end position="28"/>
    </location>
</feature>
<feature type="transmembrane region" description="Helical" evidence="1">
    <location>
        <begin position="40"/>
        <end position="59"/>
    </location>
</feature>
<evidence type="ECO:0000313" key="3">
    <source>
        <dbReference type="Proteomes" id="UP000250025"/>
    </source>
</evidence>
<protein>
    <submittedName>
        <fullName evidence="2">Uncharacterized protein</fullName>
    </submittedName>
</protein>
<evidence type="ECO:0000256" key="1">
    <source>
        <dbReference type="SAM" id="Phobius"/>
    </source>
</evidence>
<name>A0A2Z2H5J1_9GAMM</name>
<dbReference type="OrthoDB" id="9799347at2"/>
<dbReference type="RefSeq" id="WP_086620759.1">
    <property type="nucleotide sequence ID" value="NZ_CP021323.1"/>
</dbReference>
<keyword evidence="1" id="KW-0812">Transmembrane</keyword>
<dbReference type="SUPFAM" id="SSF52833">
    <property type="entry name" value="Thioredoxin-like"/>
    <property type="match status" value="1"/>
</dbReference>
<organism evidence="2 3">
    <name type="scientific">Kushneria konosiri</name>
    <dbReference type="NCBI Taxonomy" id="698828"/>
    <lineage>
        <taxon>Bacteria</taxon>
        <taxon>Pseudomonadati</taxon>
        <taxon>Pseudomonadota</taxon>
        <taxon>Gammaproteobacteria</taxon>
        <taxon>Oceanospirillales</taxon>
        <taxon>Halomonadaceae</taxon>
        <taxon>Kushneria</taxon>
    </lineage>
</organism>
<evidence type="ECO:0000313" key="2">
    <source>
        <dbReference type="EMBL" id="ARS52056.1"/>
    </source>
</evidence>
<keyword evidence="3" id="KW-1185">Reference proteome</keyword>
<keyword evidence="1" id="KW-0472">Membrane</keyword>
<dbReference type="EMBL" id="CP021323">
    <property type="protein sequence ID" value="ARS52056.1"/>
    <property type="molecule type" value="Genomic_DNA"/>
</dbReference>
<reference evidence="2 3" key="1">
    <citation type="journal article" date="2017" name="Int. J. Syst. Evol. Microbiol.">
        <title>Kushneria konosiri sp. nov., isolated from the Korean salt-fermented seafood Daemi-jeot.</title>
        <authorList>
            <person name="Yun J.H."/>
            <person name="Park S.K."/>
            <person name="Lee J.Y."/>
            <person name="Jung M.J."/>
            <person name="Bae J.W."/>
        </authorList>
    </citation>
    <scope>NUCLEOTIDE SEQUENCE [LARGE SCALE GENOMIC DNA]</scope>
    <source>
        <strain evidence="2 3">X49</strain>
    </source>
</reference>
<dbReference type="AlphaFoldDB" id="A0A2Z2H5J1"/>
<accession>A0A2Z2H5J1</accession>
<dbReference type="InterPro" id="IPR036249">
    <property type="entry name" value="Thioredoxin-like_sf"/>
</dbReference>
<dbReference type="KEGG" id="kus:B9G99_03395"/>
<proteinExistence type="predicted"/>
<keyword evidence="1" id="KW-1133">Transmembrane helix</keyword>
<dbReference type="Proteomes" id="UP000250025">
    <property type="component" value="Chromosome"/>
</dbReference>
<sequence>MVLPESILLSPIPLAVVCATVTLLTAHLISPRARAITTRWALGALALWPIGAALFGWLAAPEDFRMSWSALYGYTDTASAGGLIILLAWTLWYCRRHSGLRRRLCLLVMMTSGLWWGLEQWRMTLTPSLPASLPALSFESLEGRSVTPADEASQRYLLLWRTDCSVCRQWLQRLAERPIGRSPELILVNQGESLLSAIRYLDQHPDQRLELEDTSLLLDPRQHLLALTGQRHLPVLLQVAPDNTLRRASSLSALMADTPKGR</sequence>